<evidence type="ECO:0000313" key="2">
    <source>
        <dbReference type="RefSeq" id="XP_030767077.1"/>
    </source>
</evidence>
<sequence>MENKENKRITSYIEKDVIIFECTASSDDFQENSELRERPDCTTNTEAVLKDNISHDINLDVPDTSKLQPIPSEAETNVTIPEATPTPSKKRKFILAGNTSEKKETHLNTLTNRLVNRKNFKDETDAKVFNKKK</sequence>
<evidence type="ECO:0000313" key="1">
    <source>
        <dbReference type="Proteomes" id="UP000504635"/>
    </source>
</evidence>
<dbReference type="GeneID" id="115890862"/>
<gene>
    <name evidence="2" type="primary">LOC115890862</name>
</gene>
<dbReference type="RefSeq" id="XP_030767077.1">
    <property type="nucleotide sequence ID" value="XM_030911217.1"/>
</dbReference>
<organism evidence="1 2">
    <name type="scientific">Sitophilus oryzae</name>
    <name type="common">Rice weevil</name>
    <name type="synonym">Curculio oryzae</name>
    <dbReference type="NCBI Taxonomy" id="7048"/>
    <lineage>
        <taxon>Eukaryota</taxon>
        <taxon>Metazoa</taxon>
        <taxon>Ecdysozoa</taxon>
        <taxon>Arthropoda</taxon>
        <taxon>Hexapoda</taxon>
        <taxon>Insecta</taxon>
        <taxon>Pterygota</taxon>
        <taxon>Neoptera</taxon>
        <taxon>Endopterygota</taxon>
        <taxon>Coleoptera</taxon>
        <taxon>Polyphaga</taxon>
        <taxon>Cucujiformia</taxon>
        <taxon>Curculionidae</taxon>
        <taxon>Dryophthorinae</taxon>
        <taxon>Sitophilus</taxon>
    </lineage>
</organism>
<dbReference type="KEGG" id="soy:115890862"/>
<proteinExistence type="predicted"/>
<dbReference type="AlphaFoldDB" id="A0A6J2YUW4"/>
<dbReference type="Proteomes" id="UP000504635">
    <property type="component" value="Unplaced"/>
</dbReference>
<protein>
    <submittedName>
        <fullName evidence="2">Uncharacterized protein LOC115890862</fullName>
    </submittedName>
</protein>
<reference evidence="2" key="1">
    <citation type="submission" date="2025-08" db="UniProtKB">
        <authorList>
            <consortium name="RefSeq"/>
        </authorList>
    </citation>
    <scope>IDENTIFICATION</scope>
    <source>
        <tissue evidence="2">Gonads</tissue>
    </source>
</reference>
<keyword evidence="1" id="KW-1185">Reference proteome</keyword>
<name>A0A6J2YUW4_SITOR</name>
<accession>A0A6J2YUW4</accession>
<dbReference type="InParanoid" id="A0A6J2YUW4"/>